<dbReference type="PANTHER" id="PTHR31319:SF110">
    <property type="entry name" value="CCT MOTIF FAMILY PROTEIN"/>
    <property type="match status" value="1"/>
</dbReference>
<sequence>MLQNMVHPDHEDQQLSIDEITSPLGAQLFEFCESELFPETLQNSDVASSSNCCYEEHSSYPTNLSTTPDMNKYQNSSVDNEIKQPQPVSAAANGGSSSTGTSTPTVTATRNSNLSIILDDPAEDQLENDISASIDFTPSPSFSAPNHQYLSNNNQEPFSNMSSLNNQLSLGDMVQAAHQYGQERWSTAVAPPPPGVVPMLGPPLPTSYEEECLPSVPSYIRLRSSQPGCSIMDPMMAQYLPSGGMGGPFSAENSGIFTGSGLMLGTDLSSHQELEFQGDNGGLFLPDTMQRVFNCSSELQALSSESQHLVHGGGSTTPLASEISSLEDPTFKVGKLSVEERKRKIHRYMKKRNERNFSKKIKYACRKTLADSRPRVRGRFAKNDELGELARTTGSNHEDDTDEDVSLFSNSNIPDHQRKVNVKEEEDLDSSDIFAHISGVNSFKCNYPIQSWI</sequence>
<feature type="region of interest" description="Disordered" evidence="4">
    <location>
        <begin position="383"/>
        <end position="412"/>
    </location>
</feature>
<dbReference type="InterPro" id="IPR010402">
    <property type="entry name" value="CCT_domain"/>
</dbReference>
<dbReference type="PROSITE" id="PS51017">
    <property type="entry name" value="CCT"/>
    <property type="match status" value="1"/>
</dbReference>
<dbReference type="GO" id="GO:0003700">
    <property type="term" value="F:DNA-binding transcription factor activity"/>
    <property type="evidence" value="ECO:0007669"/>
    <property type="project" value="TreeGrafter"/>
</dbReference>
<dbReference type="EMBL" id="JACGWJ010000006">
    <property type="protein sequence ID" value="KAL0414225.1"/>
    <property type="molecule type" value="Genomic_DNA"/>
</dbReference>
<dbReference type="Pfam" id="PF06203">
    <property type="entry name" value="CCT"/>
    <property type="match status" value="1"/>
</dbReference>
<accession>A0AAW2UD33</accession>
<evidence type="ECO:0000256" key="2">
    <source>
        <dbReference type="ARBA" id="ARBA00023242"/>
    </source>
</evidence>
<comment type="caution">
    <text evidence="6">The sequence shown here is derived from an EMBL/GenBank/DDBJ whole genome shotgun (WGS) entry which is preliminary data.</text>
</comment>
<evidence type="ECO:0000256" key="1">
    <source>
        <dbReference type="ARBA" id="ARBA00004123"/>
    </source>
</evidence>
<feature type="domain" description="CCT" evidence="5">
    <location>
        <begin position="341"/>
        <end position="383"/>
    </location>
</feature>
<feature type="compositionally biased region" description="Polar residues" evidence="4">
    <location>
        <begin position="59"/>
        <end position="79"/>
    </location>
</feature>
<keyword evidence="2 3" id="KW-0539">Nucleus</keyword>
<name>A0AAW2UD33_SESRA</name>
<protein>
    <recommendedName>
        <fullName evidence="5">CCT domain-containing protein</fullName>
    </recommendedName>
</protein>
<dbReference type="GO" id="GO:0005634">
    <property type="term" value="C:nucleus"/>
    <property type="evidence" value="ECO:0007669"/>
    <property type="project" value="UniProtKB-SubCell"/>
</dbReference>
<dbReference type="GO" id="GO:0009909">
    <property type="term" value="P:regulation of flower development"/>
    <property type="evidence" value="ECO:0007669"/>
    <property type="project" value="InterPro"/>
</dbReference>
<reference evidence="6" key="2">
    <citation type="journal article" date="2024" name="Plant">
        <title>Genomic evolution and insights into agronomic trait innovations of Sesamum species.</title>
        <authorList>
            <person name="Miao H."/>
            <person name="Wang L."/>
            <person name="Qu L."/>
            <person name="Liu H."/>
            <person name="Sun Y."/>
            <person name="Le M."/>
            <person name="Wang Q."/>
            <person name="Wei S."/>
            <person name="Zheng Y."/>
            <person name="Lin W."/>
            <person name="Duan Y."/>
            <person name="Cao H."/>
            <person name="Xiong S."/>
            <person name="Wang X."/>
            <person name="Wei L."/>
            <person name="Li C."/>
            <person name="Ma Q."/>
            <person name="Ju M."/>
            <person name="Zhao R."/>
            <person name="Li G."/>
            <person name="Mu C."/>
            <person name="Tian Q."/>
            <person name="Mei H."/>
            <person name="Zhang T."/>
            <person name="Gao T."/>
            <person name="Zhang H."/>
        </authorList>
    </citation>
    <scope>NUCLEOTIDE SEQUENCE</scope>
    <source>
        <strain evidence="6">G02</strain>
    </source>
</reference>
<gene>
    <name evidence="6" type="ORF">Sradi_1624200</name>
</gene>
<dbReference type="AlphaFoldDB" id="A0AAW2UD33"/>
<comment type="subcellular location">
    <subcellularLocation>
        <location evidence="1 3">Nucleus</location>
    </subcellularLocation>
</comment>
<reference evidence="6" key="1">
    <citation type="submission" date="2020-06" db="EMBL/GenBank/DDBJ databases">
        <authorList>
            <person name="Li T."/>
            <person name="Hu X."/>
            <person name="Zhang T."/>
            <person name="Song X."/>
            <person name="Zhang H."/>
            <person name="Dai N."/>
            <person name="Sheng W."/>
            <person name="Hou X."/>
            <person name="Wei L."/>
        </authorList>
    </citation>
    <scope>NUCLEOTIDE SEQUENCE</scope>
    <source>
        <strain evidence="6">G02</strain>
        <tissue evidence="6">Leaf</tissue>
    </source>
</reference>
<feature type="region of interest" description="Disordered" evidence="4">
    <location>
        <begin position="51"/>
        <end position="108"/>
    </location>
</feature>
<evidence type="ECO:0000313" key="6">
    <source>
        <dbReference type="EMBL" id="KAL0414225.1"/>
    </source>
</evidence>
<organism evidence="6">
    <name type="scientific">Sesamum radiatum</name>
    <name type="common">Black benniseed</name>
    <dbReference type="NCBI Taxonomy" id="300843"/>
    <lineage>
        <taxon>Eukaryota</taxon>
        <taxon>Viridiplantae</taxon>
        <taxon>Streptophyta</taxon>
        <taxon>Embryophyta</taxon>
        <taxon>Tracheophyta</taxon>
        <taxon>Spermatophyta</taxon>
        <taxon>Magnoliopsida</taxon>
        <taxon>eudicotyledons</taxon>
        <taxon>Gunneridae</taxon>
        <taxon>Pentapetalae</taxon>
        <taxon>asterids</taxon>
        <taxon>lamiids</taxon>
        <taxon>Lamiales</taxon>
        <taxon>Pedaliaceae</taxon>
        <taxon>Sesamum</taxon>
    </lineage>
</organism>
<proteinExistence type="predicted"/>
<dbReference type="PANTHER" id="PTHR31319">
    <property type="entry name" value="ZINC FINGER PROTEIN CONSTANS-LIKE 4"/>
    <property type="match status" value="1"/>
</dbReference>
<evidence type="ECO:0000256" key="3">
    <source>
        <dbReference type="PROSITE-ProRule" id="PRU00357"/>
    </source>
</evidence>
<evidence type="ECO:0000259" key="5">
    <source>
        <dbReference type="PROSITE" id="PS51017"/>
    </source>
</evidence>
<evidence type="ECO:0000256" key="4">
    <source>
        <dbReference type="SAM" id="MobiDB-lite"/>
    </source>
</evidence>
<dbReference type="InterPro" id="IPR045281">
    <property type="entry name" value="CONSTANS-like"/>
</dbReference>
<feature type="compositionally biased region" description="Low complexity" evidence="4">
    <location>
        <begin position="87"/>
        <end position="108"/>
    </location>
</feature>